<evidence type="ECO:0000313" key="3">
    <source>
        <dbReference type="Proteomes" id="UP000583556"/>
    </source>
</evidence>
<dbReference type="EMBL" id="JABBGM010000001">
    <property type="protein sequence ID" value="NML92587.1"/>
    <property type="molecule type" value="Genomic_DNA"/>
</dbReference>
<sequence>MASLALLALVTGCADSAPDERRQNEDPVMTEAIEGQLLVDPDLSQKNMRNAAMVPAGPIDPVRPLPDPTGRAGQ</sequence>
<feature type="region of interest" description="Disordered" evidence="1">
    <location>
        <begin position="51"/>
        <end position="74"/>
    </location>
</feature>
<dbReference type="AlphaFoldDB" id="A0A7Y0G9F5"/>
<evidence type="ECO:0000313" key="2">
    <source>
        <dbReference type="EMBL" id="NML92587.1"/>
    </source>
</evidence>
<name>A0A7Y0G9F5_9SPHN</name>
<comment type="caution">
    <text evidence="2">The sequence shown here is derived from an EMBL/GenBank/DDBJ whole genome shotgun (WGS) entry which is preliminary data.</text>
</comment>
<dbReference type="RefSeq" id="WP_169492094.1">
    <property type="nucleotide sequence ID" value="NZ_JABBGM010000001.1"/>
</dbReference>
<protein>
    <submittedName>
        <fullName evidence="2">Uncharacterized protein</fullName>
    </submittedName>
</protein>
<organism evidence="2 3">
    <name type="scientific">Novosphingobium olei</name>
    <dbReference type="NCBI Taxonomy" id="2728851"/>
    <lineage>
        <taxon>Bacteria</taxon>
        <taxon>Pseudomonadati</taxon>
        <taxon>Pseudomonadota</taxon>
        <taxon>Alphaproteobacteria</taxon>
        <taxon>Sphingomonadales</taxon>
        <taxon>Sphingomonadaceae</taxon>
        <taxon>Novosphingobium</taxon>
    </lineage>
</organism>
<evidence type="ECO:0000256" key="1">
    <source>
        <dbReference type="SAM" id="MobiDB-lite"/>
    </source>
</evidence>
<keyword evidence="3" id="KW-1185">Reference proteome</keyword>
<proteinExistence type="predicted"/>
<dbReference type="Proteomes" id="UP000583556">
    <property type="component" value="Unassembled WGS sequence"/>
</dbReference>
<reference evidence="2 3" key="1">
    <citation type="submission" date="2020-04" db="EMBL/GenBank/DDBJ databases">
        <title>Novosphingobium sp. TW-4 isolated from soil.</title>
        <authorList>
            <person name="Dahal R.H."/>
            <person name="Chaudhary D.K."/>
        </authorList>
    </citation>
    <scope>NUCLEOTIDE SEQUENCE [LARGE SCALE GENOMIC DNA]</scope>
    <source>
        <strain evidence="2 3">TW-4</strain>
    </source>
</reference>
<gene>
    <name evidence="2" type="ORF">HHL27_02740</name>
</gene>
<accession>A0A7Y0G9F5</accession>